<name>F6GX30_VITVI</name>
<dbReference type="Proteomes" id="UP000009183">
    <property type="component" value="Chromosome 4"/>
</dbReference>
<dbReference type="eggNOG" id="KOG2118">
    <property type="taxonomic scope" value="Eukaryota"/>
</dbReference>
<keyword evidence="5" id="KW-1185">Reference proteome</keyword>
<keyword evidence="2" id="KW-1133">Transmembrane helix</keyword>
<reference evidence="5" key="1">
    <citation type="journal article" date="2007" name="Nature">
        <title>The grapevine genome sequence suggests ancestral hexaploidization in major angiosperm phyla.</title>
        <authorList>
            <consortium name="The French-Italian Public Consortium for Grapevine Genome Characterization."/>
            <person name="Jaillon O."/>
            <person name="Aury J.-M."/>
            <person name="Noel B."/>
            <person name="Policriti A."/>
            <person name="Clepet C."/>
            <person name="Casagrande A."/>
            <person name="Choisne N."/>
            <person name="Aubourg S."/>
            <person name="Vitulo N."/>
            <person name="Jubin C."/>
            <person name="Vezzi A."/>
            <person name="Legeai F."/>
            <person name="Hugueney P."/>
            <person name="Dasilva C."/>
            <person name="Horner D."/>
            <person name="Mica E."/>
            <person name="Jublot D."/>
            <person name="Poulain J."/>
            <person name="Bruyere C."/>
            <person name="Billault A."/>
            <person name="Segurens B."/>
            <person name="Gouyvenoux M."/>
            <person name="Ugarte E."/>
            <person name="Cattonaro F."/>
            <person name="Anthouard V."/>
            <person name="Vico V."/>
            <person name="Del Fabbro C."/>
            <person name="Alaux M."/>
            <person name="Di Gaspero G."/>
            <person name="Dumas V."/>
            <person name="Felice N."/>
            <person name="Paillard S."/>
            <person name="Juman I."/>
            <person name="Moroldo M."/>
            <person name="Scalabrin S."/>
            <person name="Canaguier A."/>
            <person name="Le Clainche I."/>
            <person name="Malacrida G."/>
            <person name="Durand E."/>
            <person name="Pesole G."/>
            <person name="Laucou V."/>
            <person name="Chatelet P."/>
            <person name="Merdinoglu D."/>
            <person name="Delledonne M."/>
            <person name="Pezzotti M."/>
            <person name="Lecharny A."/>
            <person name="Scarpelli C."/>
            <person name="Artiguenave F."/>
            <person name="Pe M.E."/>
            <person name="Valle G."/>
            <person name="Morgante M."/>
            <person name="Caboche M."/>
            <person name="Adam-Blondon A.-F."/>
            <person name="Weissenbach J."/>
            <person name="Quetier F."/>
            <person name="Wincker P."/>
        </authorList>
    </citation>
    <scope>NUCLEOTIDE SEQUENCE [LARGE SCALE GENOMIC DNA]</scope>
    <source>
        <strain evidence="5">cv. Pinot noir / PN40024</strain>
    </source>
</reference>
<dbReference type="AlphaFoldDB" id="F6GX30"/>
<dbReference type="InterPro" id="IPR045095">
    <property type="entry name" value="ACDP"/>
</dbReference>
<keyword evidence="2" id="KW-0472">Membrane</keyword>
<dbReference type="InParanoid" id="F6GX30"/>
<proteinExistence type="predicted"/>
<feature type="domain" description="CNNM transmembrane" evidence="3">
    <location>
        <begin position="1"/>
        <end position="47"/>
    </location>
</feature>
<dbReference type="PANTHER" id="PTHR12064">
    <property type="entry name" value="METAL TRANSPORTER CNNM"/>
    <property type="match status" value="1"/>
</dbReference>
<evidence type="ECO:0000313" key="5">
    <source>
        <dbReference type="Proteomes" id="UP000009183"/>
    </source>
</evidence>
<keyword evidence="2" id="KW-0812">Transmembrane</keyword>
<dbReference type="PROSITE" id="PS51846">
    <property type="entry name" value="CNNM"/>
    <property type="match status" value="1"/>
</dbReference>
<evidence type="ECO:0000256" key="1">
    <source>
        <dbReference type="ARBA" id="ARBA00022737"/>
    </source>
</evidence>
<dbReference type="EMBL" id="FN594959">
    <property type="protein sequence ID" value="CCB44516.1"/>
    <property type="molecule type" value="Genomic_DNA"/>
</dbReference>
<gene>
    <name evidence="4" type="ordered locus">VIT_04s0023g00270</name>
</gene>
<evidence type="ECO:0000259" key="3">
    <source>
        <dbReference type="PROSITE" id="PS51846"/>
    </source>
</evidence>
<dbReference type="PaxDb" id="29760-VIT_04s0023g00270.t01"/>
<evidence type="ECO:0000313" key="4">
    <source>
        <dbReference type="EMBL" id="CCB44516.1"/>
    </source>
</evidence>
<dbReference type="HOGENOM" id="CLU_2445287_0_0_1"/>
<accession>F6GX30</accession>
<evidence type="ECO:0000256" key="2">
    <source>
        <dbReference type="PROSITE-ProRule" id="PRU01193"/>
    </source>
</evidence>
<dbReference type="STRING" id="29760.F6GX30"/>
<dbReference type="PANTHER" id="PTHR12064:SF97">
    <property type="entry name" value="METAL TRANSPORTER CNNM-5"/>
    <property type="match status" value="1"/>
</dbReference>
<sequence length="90" mass="9955">MTCHPIGKILDLVLGHNEALFRRAQLKALVSIHGQEASKVGEFTHDETTNVSGALGLTEKTVEELSRIVGFSVEAKHWSCPSKLRIQYPE</sequence>
<keyword evidence="1" id="KW-0677">Repeat</keyword>
<dbReference type="OrthoDB" id="5353557at2759"/>
<protein>
    <recommendedName>
        <fullName evidence="3">CNNM transmembrane domain-containing protein</fullName>
    </recommendedName>
</protein>
<organism evidence="4 5">
    <name type="scientific">Vitis vinifera</name>
    <name type="common">Grape</name>
    <dbReference type="NCBI Taxonomy" id="29760"/>
    <lineage>
        <taxon>Eukaryota</taxon>
        <taxon>Viridiplantae</taxon>
        <taxon>Streptophyta</taxon>
        <taxon>Embryophyta</taxon>
        <taxon>Tracheophyta</taxon>
        <taxon>Spermatophyta</taxon>
        <taxon>Magnoliopsida</taxon>
        <taxon>eudicotyledons</taxon>
        <taxon>Gunneridae</taxon>
        <taxon>Pentapetalae</taxon>
        <taxon>rosids</taxon>
        <taxon>Vitales</taxon>
        <taxon>Vitaceae</taxon>
        <taxon>Viteae</taxon>
        <taxon>Vitis</taxon>
    </lineage>
</organism>
<dbReference type="GO" id="GO:0010960">
    <property type="term" value="P:magnesium ion homeostasis"/>
    <property type="evidence" value="ECO:0007669"/>
    <property type="project" value="InterPro"/>
</dbReference>
<dbReference type="InterPro" id="IPR002550">
    <property type="entry name" value="CNNM"/>
</dbReference>
<dbReference type="GO" id="GO:0016020">
    <property type="term" value="C:membrane"/>
    <property type="evidence" value="ECO:0007669"/>
    <property type="project" value="UniProtKB-UniRule"/>
</dbReference>